<protein>
    <submittedName>
        <fullName evidence="1">Phosphohydrolase</fullName>
    </submittedName>
</protein>
<dbReference type="RefSeq" id="WP_071523819.1">
    <property type="nucleotide sequence ID" value="NZ_JACDXE010000057.1"/>
</dbReference>
<dbReference type="AlphaFoldDB" id="A0A9X3URP5"/>
<name>A0A9X3URP5_PASMD</name>
<evidence type="ECO:0000313" key="1">
    <source>
        <dbReference type="EMBL" id="MDA5624074.1"/>
    </source>
</evidence>
<organism evidence="1 2">
    <name type="scientific">Pasteurella multocida</name>
    <dbReference type="NCBI Taxonomy" id="747"/>
    <lineage>
        <taxon>Bacteria</taxon>
        <taxon>Pseudomonadati</taxon>
        <taxon>Pseudomonadota</taxon>
        <taxon>Gammaproteobacteria</taxon>
        <taxon>Pasteurellales</taxon>
        <taxon>Pasteurellaceae</taxon>
        <taxon>Pasteurella</taxon>
    </lineage>
</organism>
<dbReference type="Proteomes" id="UP001145481">
    <property type="component" value="Unassembled WGS sequence"/>
</dbReference>
<comment type="caution">
    <text evidence="1">The sequence shown here is derived from an EMBL/GenBank/DDBJ whole genome shotgun (WGS) entry which is preliminary data.</text>
</comment>
<reference evidence="1" key="1">
    <citation type="submission" date="2022-07" db="EMBL/GenBank/DDBJ databases">
        <title>Genome-based characterization of novel serogroup A variants of Pasteurella multocida.</title>
        <authorList>
            <person name="Prajapati A."/>
            <person name="Yogisharadhya R."/>
            <person name="Mohanty N."/>
            <person name="Chanda M."/>
            <person name="Mendem S.K."/>
            <person name="Siddaramappa S."/>
            <person name="Shivachandra S.B."/>
        </authorList>
    </citation>
    <scope>NUCLEOTIDE SEQUENCE</scope>
    <source>
        <strain evidence="1">NIVEDIPm19</strain>
    </source>
</reference>
<dbReference type="SUPFAM" id="SSF109604">
    <property type="entry name" value="HD-domain/PDEase-like"/>
    <property type="match status" value="1"/>
</dbReference>
<evidence type="ECO:0000313" key="2">
    <source>
        <dbReference type="Proteomes" id="UP001145481"/>
    </source>
</evidence>
<dbReference type="EMBL" id="JANJHC010000032">
    <property type="protein sequence ID" value="MDA5624074.1"/>
    <property type="molecule type" value="Genomic_DNA"/>
</dbReference>
<proteinExistence type="predicted"/>
<accession>A0A9X3URP5</accession>
<dbReference type="Pfam" id="PF12917">
    <property type="entry name" value="YfbR-like"/>
    <property type="match status" value="1"/>
</dbReference>
<gene>
    <name evidence="1" type="ORF">NM948_11065</name>
</gene>
<dbReference type="Gene3D" id="1.10.3210.10">
    <property type="entry name" value="Hypothetical protein af1432"/>
    <property type="match status" value="1"/>
</dbReference>
<sequence length="182" mass="21083">MAIYLTHSNRVINFQEPEKSDIHIDDIVHHLSMIPRFGGKLDRHYSVLDHSVYVGMIAKTFLKADDETAFAALMHDAQEAFLGDIPSPLKSLLPDYKEIEKSFEKVIQEKFNISMSETIKTFVKCADLLALKAEKEAFINTPIEQECHWQYLHELPLVPISPIDFCVNSKELFFQAFDYYRK</sequence>